<dbReference type="EMBL" id="LNIX01000036">
    <property type="protein sequence ID" value="OXA39958.1"/>
    <property type="molecule type" value="Genomic_DNA"/>
</dbReference>
<comment type="caution">
    <text evidence="2">The sequence shown here is derived from an EMBL/GenBank/DDBJ whole genome shotgun (WGS) entry which is preliminary data.</text>
</comment>
<dbReference type="PANTHER" id="PTHR34153">
    <property type="entry name" value="SI:CH211-262H13.3-RELATED-RELATED"/>
    <property type="match status" value="1"/>
</dbReference>
<gene>
    <name evidence="2" type="ORF">Fcan01_25382</name>
</gene>
<proteinExistence type="predicted"/>
<dbReference type="OrthoDB" id="7554902at2759"/>
<feature type="compositionally biased region" description="Polar residues" evidence="1">
    <location>
        <begin position="101"/>
        <end position="111"/>
    </location>
</feature>
<accession>A0A226D540</accession>
<evidence type="ECO:0000256" key="1">
    <source>
        <dbReference type="SAM" id="MobiDB-lite"/>
    </source>
</evidence>
<evidence type="ECO:0000313" key="3">
    <source>
        <dbReference type="Proteomes" id="UP000198287"/>
    </source>
</evidence>
<name>A0A226D540_FOLCA</name>
<protein>
    <recommendedName>
        <fullName evidence="4">DUF4806 domain-containing protein</fullName>
    </recommendedName>
</protein>
<reference evidence="2 3" key="1">
    <citation type="submission" date="2015-12" db="EMBL/GenBank/DDBJ databases">
        <title>The genome of Folsomia candida.</title>
        <authorList>
            <person name="Faddeeva A."/>
            <person name="Derks M.F."/>
            <person name="Anvar Y."/>
            <person name="Smit S."/>
            <person name="Van Straalen N."/>
            <person name="Roelofs D."/>
        </authorList>
    </citation>
    <scope>NUCLEOTIDE SEQUENCE [LARGE SCALE GENOMIC DNA]</scope>
    <source>
        <strain evidence="2 3">VU population</strain>
        <tissue evidence="2">Whole body</tissue>
    </source>
</reference>
<dbReference type="AlphaFoldDB" id="A0A226D540"/>
<sequence length="385" mass="42420">MLKCKPGASRAAPPGIAVPRLPALPCRAPCRALCSEKKVATVLTSWLDARLKYCAWPSGPCAADKLKTFAPPEKAWPKYPCKHIKFADSLEEANRYRDKAQFQSEVDSSAPESPHFSKTKPRRKKIQVKKPASFSADQESDSLSSNEEENVPTTNFLNLGGEHYAIILSILSAFFQEGGSSERQIEVVDDVSNYVVVPLQELENIKTELKNLQLTVAENLVKINGNLEELLRRSNLVGGIVEEIACDHPTLPVTTIENFDKLSEWIKTRENKIKLVAKLRILGGANSEEISKRVLDYLFAKNIAKIITLTGVGKGVLRGFRDSGLIDLINSSVRATSGGEQFTTAKAEAAIKKWVKNKSDSRAETRCLGASRSLSVPNNENDENN</sequence>
<organism evidence="2 3">
    <name type="scientific">Folsomia candida</name>
    <name type="common">Springtail</name>
    <dbReference type="NCBI Taxonomy" id="158441"/>
    <lineage>
        <taxon>Eukaryota</taxon>
        <taxon>Metazoa</taxon>
        <taxon>Ecdysozoa</taxon>
        <taxon>Arthropoda</taxon>
        <taxon>Hexapoda</taxon>
        <taxon>Collembola</taxon>
        <taxon>Entomobryomorpha</taxon>
        <taxon>Isotomoidea</taxon>
        <taxon>Isotomidae</taxon>
        <taxon>Proisotominae</taxon>
        <taxon>Folsomia</taxon>
    </lineage>
</organism>
<evidence type="ECO:0000313" key="2">
    <source>
        <dbReference type="EMBL" id="OXA39958.1"/>
    </source>
</evidence>
<dbReference type="Proteomes" id="UP000198287">
    <property type="component" value="Unassembled WGS sequence"/>
</dbReference>
<keyword evidence="3" id="KW-1185">Reference proteome</keyword>
<feature type="compositionally biased region" description="Basic residues" evidence="1">
    <location>
        <begin position="117"/>
        <end position="128"/>
    </location>
</feature>
<feature type="region of interest" description="Disordered" evidence="1">
    <location>
        <begin position="100"/>
        <end position="150"/>
    </location>
</feature>
<dbReference type="PANTHER" id="PTHR34153:SF2">
    <property type="entry name" value="SI:CH211-262H13.3-RELATED"/>
    <property type="match status" value="1"/>
</dbReference>
<evidence type="ECO:0008006" key="4">
    <source>
        <dbReference type="Google" id="ProtNLM"/>
    </source>
</evidence>